<dbReference type="Proteomes" id="UP000028704">
    <property type="component" value="Unassembled WGS sequence"/>
</dbReference>
<proteinExistence type="inferred from homology"/>
<evidence type="ECO:0000256" key="1">
    <source>
        <dbReference type="ARBA" id="ARBA00006539"/>
    </source>
</evidence>
<sequence>MRFDEKTFVAERNRQCELAFLKQVAAYDKQVASIMRVNGYRRIDAPERTVLCTFGEMTFSRNRWCKGKKTRYPVDEWLGLKKYIRYSPELLFQLAKLASKMSYREVCRSVCDTYHLSITKDTVLKAVKMVENLFFERERYRFFVEKESPRKLKVERFCIEGDGVMVKTTSGGDDRHNTDLAHFLIHTGSKKVGKDRYILQNKHEIIHTNYDKAISELLDYLYNHFELTDQTLLVTNSDNGKGYTRRAFQEIKKALGIKHHEHFWDSYHLNDKLKQFFKPYPKLLRDLAFKAIKTHQKSLLQTVFDTTESLITDAEEYERLVAFKQKLFRNFKDTKPAKLRGLTSRGIGVMESQHRKVTYRMKHRGMYWSLKGAYAMAKLILLERIDQLESLFFGDWRRQYAIYEESSFSAGRADRHLTNVSPMRTYKSGHKNGRWRTHAK</sequence>
<evidence type="ECO:0008006" key="4">
    <source>
        <dbReference type="Google" id="ProtNLM"/>
    </source>
</evidence>
<dbReference type="AlphaFoldDB" id="A0A922NTB1"/>
<dbReference type="InterPro" id="IPR009620">
    <property type="entry name" value="UPF0236"/>
</dbReference>
<comment type="caution">
    <text evidence="2">The sequence shown here is derived from an EMBL/GenBank/DDBJ whole genome shotgun (WGS) entry which is preliminary data.</text>
</comment>
<dbReference type="NCBIfam" id="NF033529">
    <property type="entry name" value="transpos_ISLre2"/>
    <property type="match status" value="1"/>
</dbReference>
<name>A0A922NTB1_9STRE</name>
<evidence type="ECO:0000313" key="2">
    <source>
        <dbReference type="EMBL" id="KED03947.1"/>
    </source>
</evidence>
<comment type="similarity">
    <text evidence="1">Belongs to the UPF0236 family.</text>
</comment>
<reference evidence="2 3" key="1">
    <citation type="journal article" date="2014" name="Int. J. Syst. Evol. Microbiol.">
        <title>Phylogenomics and the dynamic genome evolution of the genus Streptococcus.</title>
        <authorList>
            <consortium name="The Broad Institute Genome Sequencing Platform"/>
            <person name="Richards V.P."/>
            <person name="Palmer S.R."/>
            <person name="Pavinski Bitar P.D."/>
            <person name="Qin X."/>
            <person name="Weinstock G.M."/>
            <person name="Highlander S.K."/>
            <person name="Town C.D."/>
            <person name="Burne R.A."/>
            <person name="Stanhope M.J."/>
        </authorList>
    </citation>
    <scope>NUCLEOTIDE SEQUENCE [LARGE SCALE GENOMIC DNA]</scope>
    <source>
        <strain evidence="2 3">CECT 5772</strain>
    </source>
</reference>
<gene>
    <name evidence="2" type="ORF">CECT5772_07484</name>
</gene>
<organism evidence="2 3">
    <name type="scientific">Streptococcus equi subsp. ruminatorum CECT 5772</name>
    <dbReference type="NCBI Taxonomy" id="1051981"/>
    <lineage>
        <taxon>Bacteria</taxon>
        <taxon>Bacillati</taxon>
        <taxon>Bacillota</taxon>
        <taxon>Bacilli</taxon>
        <taxon>Lactobacillales</taxon>
        <taxon>Streptococcaceae</taxon>
        <taxon>Streptococcus</taxon>
    </lineage>
</organism>
<dbReference type="RefSeq" id="WP_037580907.1">
    <property type="nucleotide sequence ID" value="NZ_AWEX01000074.1"/>
</dbReference>
<evidence type="ECO:0000313" key="3">
    <source>
        <dbReference type="Proteomes" id="UP000028704"/>
    </source>
</evidence>
<dbReference type="EMBL" id="AWEX01000074">
    <property type="protein sequence ID" value="KED03947.1"/>
    <property type="molecule type" value="Genomic_DNA"/>
</dbReference>
<protein>
    <recommendedName>
        <fullName evidence="4">DDE transposase</fullName>
    </recommendedName>
</protein>
<accession>A0A922NTB1</accession>
<dbReference type="Pfam" id="PF06782">
    <property type="entry name" value="UPF0236"/>
    <property type="match status" value="1"/>
</dbReference>